<sequence length="172" mass="18470">MATPGPKMLTDDNLRLVWVPTIANYHAPTVTELTAGIDLSCLITAADYALGATGDDSIADPAMCDSTNSSVPGRTTFEAAMNFFRFTDTLDDVAWTTFSGKGIHGYLVERLGHAVGVKAHEVTWKAADKVSVYEVITNTPQKLSPSTAGYVKFRQVFSPQSNIDERAVVAAP</sequence>
<protein>
    <recommendedName>
        <fullName evidence="3">Major tail protein</fullName>
    </recommendedName>
</protein>
<dbReference type="Proteomes" id="UP000062833">
    <property type="component" value="Chromosome"/>
</dbReference>
<accession>A0A0M3UFY3</accession>
<gene>
    <name evidence="1" type="ORF">AOC05_04940</name>
</gene>
<dbReference type="AlphaFoldDB" id="A0A0M3UFY3"/>
<reference evidence="2" key="1">
    <citation type="submission" date="2015-09" db="EMBL/GenBank/DDBJ databases">
        <title>Complete genome of Arthrobacter alpinus strain R3.8.</title>
        <authorList>
            <person name="See-Too W.S."/>
            <person name="Chan K.G."/>
        </authorList>
    </citation>
    <scope>NUCLEOTIDE SEQUENCE [LARGE SCALE GENOMIC DNA]</scope>
    <source>
        <strain evidence="2">R3.8</strain>
    </source>
</reference>
<organism evidence="1 2">
    <name type="scientific">Arthrobacter alpinus</name>
    <dbReference type="NCBI Taxonomy" id="656366"/>
    <lineage>
        <taxon>Bacteria</taxon>
        <taxon>Bacillati</taxon>
        <taxon>Actinomycetota</taxon>
        <taxon>Actinomycetes</taxon>
        <taxon>Micrococcales</taxon>
        <taxon>Micrococcaceae</taxon>
        <taxon>Arthrobacter</taxon>
    </lineage>
</organism>
<keyword evidence="2" id="KW-1185">Reference proteome</keyword>
<evidence type="ECO:0000313" key="2">
    <source>
        <dbReference type="Proteomes" id="UP000062833"/>
    </source>
</evidence>
<dbReference type="RefSeq" id="WP_062006160.1">
    <property type="nucleotide sequence ID" value="NZ_CP012677.1"/>
</dbReference>
<dbReference type="PATRIC" id="fig|656366.3.peg.1064"/>
<dbReference type="InterPro" id="IPR058009">
    <property type="entry name" value="TTP_Phage_16"/>
</dbReference>
<dbReference type="OrthoDB" id="4940083at2"/>
<evidence type="ECO:0000313" key="1">
    <source>
        <dbReference type="EMBL" id="ALE91819.1"/>
    </source>
</evidence>
<dbReference type="Pfam" id="PF25595">
    <property type="entry name" value="Phage_TTP_16"/>
    <property type="match status" value="1"/>
</dbReference>
<name>A0A0M3UFY3_9MICC</name>
<evidence type="ECO:0008006" key="3">
    <source>
        <dbReference type="Google" id="ProtNLM"/>
    </source>
</evidence>
<proteinExistence type="predicted"/>
<dbReference type="EMBL" id="CP012677">
    <property type="protein sequence ID" value="ALE91819.1"/>
    <property type="molecule type" value="Genomic_DNA"/>
</dbReference>
<dbReference type="KEGG" id="aaq:AOC05_04940"/>